<gene>
    <name evidence="1" type="ORF">J437_LFUL004503</name>
</gene>
<proteinExistence type="predicted"/>
<feature type="non-terminal residue" evidence="1">
    <location>
        <position position="99"/>
    </location>
</feature>
<organism evidence="1 2">
    <name type="scientific">Ladona fulva</name>
    <name type="common">Scarce chaser dragonfly</name>
    <name type="synonym">Libellula fulva</name>
    <dbReference type="NCBI Taxonomy" id="123851"/>
    <lineage>
        <taxon>Eukaryota</taxon>
        <taxon>Metazoa</taxon>
        <taxon>Ecdysozoa</taxon>
        <taxon>Arthropoda</taxon>
        <taxon>Hexapoda</taxon>
        <taxon>Insecta</taxon>
        <taxon>Pterygota</taxon>
        <taxon>Palaeoptera</taxon>
        <taxon>Odonata</taxon>
        <taxon>Epiprocta</taxon>
        <taxon>Anisoptera</taxon>
        <taxon>Libelluloidea</taxon>
        <taxon>Libellulidae</taxon>
        <taxon>Ladona</taxon>
    </lineage>
</organism>
<sequence>MAEGDERIRKWINATQTELKSKREENEYVFRRRKRSRKDGSFMSDEYKYNKEDKIRTSFNESQTSLSPDACGEECCCAEENQTSECGIYARVTENTMNE</sequence>
<dbReference type="AlphaFoldDB" id="A0A8K0K8Z7"/>
<keyword evidence="2" id="KW-1185">Reference proteome</keyword>
<accession>A0A8K0K8Z7</accession>
<evidence type="ECO:0000313" key="1">
    <source>
        <dbReference type="EMBL" id="KAG8230590.1"/>
    </source>
</evidence>
<evidence type="ECO:0000313" key="2">
    <source>
        <dbReference type="Proteomes" id="UP000792457"/>
    </source>
</evidence>
<name>A0A8K0K8Z7_LADFU</name>
<dbReference type="Proteomes" id="UP000792457">
    <property type="component" value="Unassembled WGS sequence"/>
</dbReference>
<reference evidence="1" key="2">
    <citation type="submission" date="2017-10" db="EMBL/GenBank/DDBJ databases">
        <title>Ladona fulva Genome sequencing and assembly.</title>
        <authorList>
            <person name="Murali S."/>
            <person name="Richards S."/>
            <person name="Bandaranaike D."/>
            <person name="Bellair M."/>
            <person name="Blankenburg K."/>
            <person name="Chao H."/>
            <person name="Dinh H."/>
            <person name="Doddapaneni H."/>
            <person name="Dugan-Rocha S."/>
            <person name="Elkadiri S."/>
            <person name="Gnanaolivu R."/>
            <person name="Hernandez B."/>
            <person name="Skinner E."/>
            <person name="Javaid M."/>
            <person name="Lee S."/>
            <person name="Li M."/>
            <person name="Ming W."/>
            <person name="Munidasa M."/>
            <person name="Muniz J."/>
            <person name="Nguyen L."/>
            <person name="Hughes D."/>
            <person name="Osuji N."/>
            <person name="Pu L.-L."/>
            <person name="Puazo M."/>
            <person name="Qu C."/>
            <person name="Quiroz J."/>
            <person name="Raj R."/>
            <person name="Weissenberger G."/>
            <person name="Xin Y."/>
            <person name="Zou X."/>
            <person name="Han Y."/>
            <person name="Worley K."/>
            <person name="Muzny D."/>
            <person name="Gibbs R."/>
        </authorList>
    </citation>
    <scope>NUCLEOTIDE SEQUENCE</scope>
    <source>
        <strain evidence="1">Sampled in the wild</strain>
    </source>
</reference>
<reference evidence="1" key="1">
    <citation type="submission" date="2013-04" db="EMBL/GenBank/DDBJ databases">
        <authorList>
            <person name="Qu J."/>
            <person name="Murali S.C."/>
            <person name="Bandaranaike D."/>
            <person name="Bellair M."/>
            <person name="Blankenburg K."/>
            <person name="Chao H."/>
            <person name="Dinh H."/>
            <person name="Doddapaneni H."/>
            <person name="Downs B."/>
            <person name="Dugan-Rocha S."/>
            <person name="Elkadiri S."/>
            <person name="Gnanaolivu R.D."/>
            <person name="Hernandez B."/>
            <person name="Javaid M."/>
            <person name="Jayaseelan J.C."/>
            <person name="Lee S."/>
            <person name="Li M."/>
            <person name="Ming W."/>
            <person name="Munidasa M."/>
            <person name="Muniz J."/>
            <person name="Nguyen L."/>
            <person name="Ongeri F."/>
            <person name="Osuji N."/>
            <person name="Pu L.-L."/>
            <person name="Puazo M."/>
            <person name="Qu C."/>
            <person name="Quiroz J."/>
            <person name="Raj R."/>
            <person name="Weissenberger G."/>
            <person name="Xin Y."/>
            <person name="Zou X."/>
            <person name="Han Y."/>
            <person name="Richards S."/>
            <person name="Worley K."/>
            <person name="Muzny D."/>
            <person name="Gibbs R."/>
        </authorList>
    </citation>
    <scope>NUCLEOTIDE SEQUENCE</scope>
    <source>
        <strain evidence="1">Sampled in the wild</strain>
    </source>
</reference>
<dbReference type="EMBL" id="KZ308498">
    <property type="protein sequence ID" value="KAG8230590.1"/>
    <property type="molecule type" value="Genomic_DNA"/>
</dbReference>
<protein>
    <submittedName>
        <fullName evidence="1">Uncharacterized protein</fullName>
    </submittedName>
</protein>
<comment type="caution">
    <text evidence="1">The sequence shown here is derived from an EMBL/GenBank/DDBJ whole genome shotgun (WGS) entry which is preliminary data.</text>
</comment>